<comment type="similarity">
    <text evidence="2">Belongs to the methyl-accepting chemotaxis (MCP) protein family.</text>
</comment>
<evidence type="ECO:0000256" key="2">
    <source>
        <dbReference type="ARBA" id="ARBA00029447"/>
    </source>
</evidence>
<reference evidence="8 9" key="1">
    <citation type="submission" date="2019-03" db="EMBL/GenBank/DDBJ databases">
        <title>Genomic Encyclopedia of Type Strains, Phase IV (KMG-IV): sequencing the most valuable type-strain genomes for metagenomic binning, comparative biology and taxonomic classification.</title>
        <authorList>
            <person name="Goeker M."/>
        </authorList>
    </citation>
    <scope>NUCLEOTIDE SEQUENCE [LARGE SCALE GENOMIC DNA]</scope>
    <source>
        <strain evidence="8 9">DSM 24176</strain>
    </source>
</reference>
<dbReference type="InterPro" id="IPR004089">
    <property type="entry name" value="MCPsignal_dom"/>
</dbReference>
<proteinExistence type="inferred from homology"/>
<feature type="coiled-coil region" evidence="4">
    <location>
        <begin position="115"/>
        <end position="149"/>
    </location>
</feature>
<organism evidence="8 9">
    <name type="scientific">Natranaerovirga hydrolytica</name>
    <dbReference type="NCBI Taxonomy" id="680378"/>
    <lineage>
        <taxon>Bacteria</taxon>
        <taxon>Bacillati</taxon>
        <taxon>Bacillota</taxon>
        <taxon>Clostridia</taxon>
        <taxon>Lachnospirales</taxon>
        <taxon>Natranaerovirgaceae</taxon>
        <taxon>Natranaerovirga</taxon>
    </lineage>
</organism>
<dbReference type="InterPro" id="IPR006059">
    <property type="entry name" value="SBP"/>
</dbReference>
<dbReference type="SUPFAM" id="SSF53850">
    <property type="entry name" value="Periplasmic binding protein-like II"/>
    <property type="match status" value="1"/>
</dbReference>
<dbReference type="SMART" id="SM00283">
    <property type="entry name" value="MA"/>
    <property type="match status" value="1"/>
</dbReference>
<dbReference type="Pfam" id="PF00672">
    <property type="entry name" value="HAMP"/>
    <property type="match status" value="1"/>
</dbReference>
<keyword evidence="5" id="KW-1133">Transmembrane helix</keyword>
<dbReference type="PANTHER" id="PTHR32089">
    <property type="entry name" value="METHYL-ACCEPTING CHEMOTAXIS PROTEIN MCPB"/>
    <property type="match status" value="1"/>
</dbReference>
<dbReference type="GO" id="GO:0007165">
    <property type="term" value="P:signal transduction"/>
    <property type="evidence" value="ECO:0007669"/>
    <property type="project" value="UniProtKB-KW"/>
</dbReference>
<evidence type="ECO:0000259" key="7">
    <source>
        <dbReference type="PROSITE" id="PS50885"/>
    </source>
</evidence>
<dbReference type="CDD" id="cd11386">
    <property type="entry name" value="MCP_signal"/>
    <property type="match status" value="1"/>
</dbReference>
<keyword evidence="5" id="KW-0812">Transmembrane</keyword>
<dbReference type="InterPro" id="IPR003660">
    <property type="entry name" value="HAMP_dom"/>
</dbReference>
<accession>A0A4R1MR84</accession>
<dbReference type="Pfam" id="PF00015">
    <property type="entry name" value="MCPsignal"/>
    <property type="match status" value="1"/>
</dbReference>
<dbReference type="Gene3D" id="1.10.287.950">
    <property type="entry name" value="Methyl-accepting chemotaxis protein"/>
    <property type="match status" value="1"/>
</dbReference>
<dbReference type="OrthoDB" id="9816519at2"/>
<feature type="domain" description="HAMP" evidence="7">
    <location>
        <begin position="81"/>
        <end position="130"/>
    </location>
</feature>
<keyword evidence="5" id="KW-0472">Membrane</keyword>
<evidence type="ECO:0000256" key="4">
    <source>
        <dbReference type="SAM" id="Coils"/>
    </source>
</evidence>
<keyword evidence="1 3" id="KW-0807">Transducer</keyword>
<feature type="domain" description="Methyl-accepting transducer" evidence="6">
    <location>
        <begin position="149"/>
        <end position="399"/>
    </location>
</feature>
<comment type="caution">
    <text evidence="8">The sequence shown here is derived from an EMBL/GenBank/DDBJ whole genome shotgun (WGS) entry which is preliminary data.</text>
</comment>
<evidence type="ECO:0000259" key="6">
    <source>
        <dbReference type="PROSITE" id="PS50111"/>
    </source>
</evidence>
<dbReference type="EMBL" id="SMGQ01000014">
    <property type="protein sequence ID" value="TCK92403.1"/>
    <property type="molecule type" value="Genomic_DNA"/>
</dbReference>
<dbReference type="PROSITE" id="PS50111">
    <property type="entry name" value="CHEMOTAXIS_TRANSDUC_2"/>
    <property type="match status" value="1"/>
</dbReference>
<dbReference type="Proteomes" id="UP000294545">
    <property type="component" value="Unassembled WGS sequence"/>
</dbReference>
<dbReference type="PANTHER" id="PTHR32089:SF112">
    <property type="entry name" value="LYSOZYME-LIKE PROTEIN-RELATED"/>
    <property type="match status" value="1"/>
</dbReference>
<sequence>MKKISKLKKRLGNAFAWLFKMSVYGQIVLFSITVGFILTISLMIMVEDKTSELMPLIVGLWLGLLFYNIMIKIILNNGFYKSLRHLEKTTNAMAKGDLSKRFSGQDFSKEAKQIAKEVNHSIEGLKNIISNINEQADSLYDASEHLKENSGKNSQSFKKVVYSMKELSNGTTEQAQYLTEAAENINTLSTLIHQVTEETNDIAQDSHKVSGAAQKGQDISHKVNDQITQIYDSTKNISNVIEQLNKTSEEIKGVTTVIRDIGEQTNLLALNAAIEAARAGEHGRGFSVVAEETRKLAQQSMDATQMIENLLEEMNHRNNGIVDAIQKGVLQAEEGKEFSNNATKTFEDIFEILNNNISKIEDVANFTKEITTNSASVNEKINNIAAFSEEITASTQEVLAISQEQTEYNDEILDLSTNLNKTATNLKKSITIYLSMSFFGKKDRVDITQKAINTYIEKNPYLQFNIENVEKDSKIFYPRLIKGLEEGQCADIIQINQPWLKELKSMGNYFVDLYKDSNIDLDGFDQNALKMCTVDGVLMGLPTGLNALSFHMNKNFFQEYNIDIPNQWTWNDLLTIGKAIQNKNKNKYLLVASTKEFVSLLMKMYLKQKTGKPFVNEDYTLGFDYEDILEMYHYFKTLIHNNILLTDLRQLRKNEGNYNDIDENDNFGEDVAMVCRWVSDYEKTLKDIFKDKEVSIAMPPIDTNAKSTGLLMKPQLMIGINNHSDNIKEAVKFINWIYNEPEGIKAWGTNRGPSPTIIGKKVQKDEKMVNPNILNALEEAVEKGGQPENQLSSHIRVVNYFTKINDKIIEGSIDEEKGAQLLIKGLDKIIRKIKKTT</sequence>
<evidence type="ECO:0000313" key="9">
    <source>
        <dbReference type="Proteomes" id="UP000294545"/>
    </source>
</evidence>
<evidence type="ECO:0000313" key="8">
    <source>
        <dbReference type="EMBL" id="TCK92403.1"/>
    </source>
</evidence>
<feature type="transmembrane region" description="Helical" evidence="5">
    <location>
        <begin position="21"/>
        <end position="44"/>
    </location>
</feature>
<dbReference type="SUPFAM" id="SSF58104">
    <property type="entry name" value="Methyl-accepting chemotaxis protein (MCP) signaling domain"/>
    <property type="match status" value="1"/>
</dbReference>
<dbReference type="Gene3D" id="6.10.340.10">
    <property type="match status" value="1"/>
</dbReference>
<feature type="transmembrane region" description="Helical" evidence="5">
    <location>
        <begin position="56"/>
        <end position="75"/>
    </location>
</feature>
<evidence type="ECO:0000256" key="5">
    <source>
        <dbReference type="SAM" id="Phobius"/>
    </source>
</evidence>
<dbReference type="PROSITE" id="PS50885">
    <property type="entry name" value="HAMP"/>
    <property type="match status" value="1"/>
</dbReference>
<evidence type="ECO:0000256" key="1">
    <source>
        <dbReference type="ARBA" id="ARBA00023224"/>
    </source>
</evidence>
<dbReference type="AlphaFoldDB" id="A0A4R1MR84"/>
<protein>
    <submittedName>
        <fullName evidence="8">Methyl-accepting chemotaxis protein</fullName>
    </submittedName>
</protein>
<dbReference type="RefSeq" id="WP_132282840.1">
    <property type="nucleotide sequence ID" value="NZ_SMGQ01000014.1"/>
</dbReference>
<keyword evidence="9" id="KW-1185">Reference proteome</keyword>
<keyword evidence="4" id="KW-0175">Coiled coil</keyword>
<dbReference type="Gene3D" id="3.40.190.10">
    <property type="entry name" value="Periplasmic binding protein-like II"/>
    <property type="match status" value="2"/>
</dbReference>
<dbReference type="Pfam" id="PF01547">
    <property type="entry name" value="SBP_bac_1"/>
    <property type="match status" value="1"/>
</dbReference>
<dbReference type="GO" id="GO:0016020">
    <property type="term" value="C:membrane"/>
    <property type="evidence" value="ECO:0007669"/>
    <property type="project" value="InterPro"/>
</dbReference>
<name>A0A4R1MR84_9FIRM</name>
<gene>
    <name evidence="8" type="ORF">EDC19_2138</name>
</gene>
<evidence type="ECO:0000256" key="3">
    <source>
        <dbReference type="PROSITE-ProRule" id="PRU00284"/>
    </source>
</evidence>